<evidence type="ECO:0000256" key="1">
    <source>
        <dbReference type="ARBA" id="ARBA00002486"/>
    </source>
</evidence>
<accession>A0A919YT25</accession>
<evidence type="ECO:0000256" key="3">
    <source>
        <dbReference type="ARBA" id="ARBA00022629"/>
    </source>
</evidence>
<evidence type="ECO:0000256" key="2">
    <source>
        <dbReference type="ARBA" id="ARBA00006479"/>
    </source>
</evidence>
<keyword evidence="3" id="KW-0119">Carbohydrate metabolism</keyword>
<dbReference type="Proteomes" id="UP000683139">
    <property type="component" value="Unassembled WGS sequence"/>
</dbReference>
<dbReference type="EMBL" id="BOSE01000006">
    <property type="protein sequence ID" value="GIP17659.1"/>
    <property type="molecule type" value="Genomic_DNA"/>
</dbReference>
<comment type="similarity">
    <text evidence="2">Belongs to the ROK (NagC/XylR) family.</text>
</comment>
<dbReference type="InterPro" id="IPR043129">
    <property type="entry name" value="ATPase_NBD"/>
</dbReference>
<evidence type="ECO:0000313" key="4">
    <source>
        <dbReference type="EMBL" id="GIP17659.1"/>
    </source>
</evidence>
<dbReference type="InterPro" id="IPR036388">
    <property type="entry name" value="WH-like_DNA-bd_sf"/>
</dbReference>
<evidence type="ECO:0000313" key="5">
    <source>
        <dbReference type="Proteomes" id="UP000683139"/>
    </source>
</evidence>
<organism evidence="4 5">
    <name type="scientific">Paenibacillus montaniterrae</name>
    <dbReference type="NCBI Taxonomy" id="429341"/>
    <lineage>
        <taxon>Bacteria</taxon>
        <taxon>Bacillati</taxon>
        <taxon>Bacillota</taxon>
        <taxon>Bacilli</taxon>
        <taxon>Bacillales</taxon>
        <taxon>Paenibacillaceae</taxon>
        <taxon>Paenibacillus</taxon>
    </lineage>
</organism>
<dbReference type="GO" id="GO:0042732">
    <property type="term" value="P:D-xylose metabolic process"/>
    <property type="evidence" value="ECO:0007669"/>
    <property type="project" value="UniProtKB-KW"/>
</dbReference>
<dbReference type="SUPFAM" id="SSF46785">
    <property type="entry name" value="Winged helix' DNA-binding domain"/>
    <property type="match status" value="1"/>
</dbReference>
<dbReference type="PROSITE" id="PS01125">
    <property type="entry name" value="ROK"/>
    <property type="match status" value="1"/>
</dbReference>
<protein>
    <submittedName>
        <fullName evidence="4">Xylose repressor</fullName>
    </submittedName>
</protein>
<dbReference type="Gene3D" id="1.10.10.10">
    <property type="entry name" value="Winged helix-like DNA-binding domain superfamily/Winged helix DNA-binding domain"/>
    <property type="match status" value="1"/>
</dbReference>
<keyword evidence="5" id="KW-1185">Reference proteome</keyword>
<dbReference type="Pfam" id="PF00480">
    <property type="entry name" value="ROK"/>
    <property type="match status" value="1"/>
</dbReference>
<name>A0A919YT25_9BACL</name>
<comment type="caution">
    <text evidence="4">The sequence shown here is derived from an EMBL/GenBank/DDBJ whole genome shotgun (WGS) entry which is preliminary data.</text>
</comment>
<dbReference type="PANTHER" id="PTHR18964">
    <property type="entry name" value="ROK (REPRESSOR, ORF, KINASE) FAMILY"/>
    <property type="match status" value="1"/>
</dbReference>
<comment type="function">
    <text evidence="1">Transcriptional repressor of xylose-utilizing enzymes.</text>
</comment>
<dbReference type="Gene3D" id="3.30.420.40">
    <property type="match status" value="2"/>
</dbReference>
<proteinExistence type="inferred from homology"/>
<dbReference type="InterPro" id="IPR049874">
    <property type="entry name" value="ROK_cs"/>
</dbReference>
<dbReference type="SUPFAM" id="SSF53067">
    <property type="entry name" value="Actin-like ATPase domain"/>
    <property type="match status" value="1"/>
</dbReference>
<dbReference type="InterPro" id="IPR036390">
    <property type="entry name" value="WH_DNA-bd_sf"/>
</dbReference>
<sequence>MKRAQNIDEVKRANRGLVLNLLLRHRIISRSMLAVKSGLNKATITNIINEFEEMGVIKEQGPIQSENGRKITGITLALDDVVSVAIRINRDAIEFALCDIQAAVLQESMVEINKDTPVEAILSIIYEGIDRMIALDAGKKVLGIGIAIVGPLMTYNGQTIAKVYDMPELSKVDFQKQIQSKYPHMKVYIDHDANVSALREWRDYVEETGNTKGIMMYLNLGDGIGGGIIIDGNLIRGKNGIAGEIGHMGINFNAKRNEFNKVGILERYAAPKNLVRLVEQRLHEFPHSQLHEHSTINDIYHYYEKDDELAVWAVNQMAWFLSYGIKNLLYILNPDTIVFGDMIVNSPKLIAQLKTNLSSDLPEEIVDSIDIRISKCEKGGMLEGTGLMVVKKYMDSLDIIDFIETHYG</sequence>
<dbReference type="RefSeq" id="WP_213517219.1">
    <property type="nucleotide sequence ID" value="NZ_BOSE01000006.1"/>
</dbReference>
<reference evidence="4" key="1">
    <citation type="submission" date="2021-03" db="EMBL/GenBank/DDBJ databases">
        <title>Antimicrobial resistance genes in bacteria isolated from Japanese honey, and their potential for conferring macrolide and lincosamide resistance in the American foulbrood pathogen Paenibacillus larvae.</title>
        <authorList>
            <person name="Okamoto M."/>
            <person name="Kumagai M."/>
            <person name="Kanamori H."/>
            <person name="Takamatsu D."/>
        </authorList>
    </citation>
    <scope>NUCLEOTIDE SEQUENCE</scope>
    <source>
        <strain evidence="4">J40TS1</strain>
    </source>
</reference>
<dbReference type="InterPro" id="IPR000600">
    <property type="entry name" value="ROK"/>
</dbReference>
<dbReference type="AlphaFoldDB" id="A0A919YT25"/>
<keyword evidence="3" id="KW-0859">Xylose metabolism</keyword>
<gene>
    <name evidence="4" type="primary">xylR_3</name>
    <name evidence="4" type="ORF">J40TS1_33010</name>
</gene>
<dbReference type="PANTHER" id="PTHR18964:SF149">
    <property type="entry name" value="BIFUNCTIONAL UDP-N-ACETYLGLUCOSAMINE 2-EPIMERASE_N-ACETYLMANNOSAMINE KINASE"/>
    <property type="match status" value="1"/>
</dbReference>